<sequence length="121" mass="14544">MYNKKQILNQTDVLAQRIGELEVVKDYQKVEQQIHKNKMIESKMNHLKAQQKQSVNFQNYGKEVAFQQSENDIKHLEGEINELPIVEEFRAVQYDANELLQMMIKTMEDRLNEYHRKNYNE</sequence>
<keyword evidence="2" id="KW-1185">Reference proteome</keyword>
<dbReference type="PIRSF" id="PIRSF021287">
    <property type="entry name" value="Biofilm_formation_YmcA"/>
    <property type="match status" value="1"/>
</dbReference>
<dbReference type="PANTHER" id="PTHR38448">
    <property type="entry name" value="REGULATORY PROTEIN YLBF-RELATED"/>
    <property type="match status" value="1"/>
</dbReference>
<dbReference type="InterPro" id="IPR052767">
    <property type="entry name" value="Bact_com_dev_regulator"/>
</dbReference>
<accession>A0A380H8D6</accession>
<name>A0A380H8D6_9STAP</name>
<evidence type="ECO:0000313" key="1">
    <source>
        <dbReference type="EMBL" id="SUM72133.1"/>
    </source>
</evidence>
<dbReference type="RefSeq" id="WP_115313453.1">
    <property type="nucleotide sequence ID" value="NZ_CP066042.1"/>
</dbReference>
<protein>
    <submittedName>
        <fullName evidence="1">Membrane protein</fullName>
    </submittedName>
</protein>
<dbReference type="Proteomes" id="UP000255425">
    <property type="component" value="Unassembled WGS sequence"/>
</dbReference>
<dbReference type="InterPro" id="IPR016783">
    <property type="entry name" value="Biofilm_formation_YmcA"/>
</dbReference>
<dbReference type="GeneID" id="63936251"/>
<evidence type="ECO:0000313" key="2">
    <source>
        <dbReference type="Proteomes" id="UP000255425"/>
    </source>
</evidence>
<dbReference type="Pfam" id="PF06133">
    <property type="entry name" value="Com_YlbF"/>
    <property type="match status" value="1"/>
</dbReference>
<dbReference type="SUPFAM" id="SSF158622">
    <property type="entry name" value="YheA/YmcA-like"/>
    <property type="match status" value="1"/>
</dbReference>
<dbReference type="AlphaFoldDB" id="A0A380H8D6"/>
<proteinExistence type="predicted"/>
<dbReference type="EMBL" id="UHDZ01000001">
    <property type="protein sequence ID" value="SUM72133.1"/>
    <property type="molecule type" value="Genomic_DNA"/>
</dbReference>
<dbReference type="InterPro" id="IPR023378">
    <property type="entry name" value="YheA/YmcA-like_dom_sf"/>
</dbReference>
<dbReference type="InterPro" id="IPR010368">
    <property type="entry name" value="Com_YlbF"/>
</dbReference>
<reference evidence="1 2" key="1">
    <citation type="submission" date="2018-06" db="EMBL/GenBank/DDBJ databases">
        <authorList>
            <consortium name="Pathogen Informatics"/>
            <person name="Doyle S."/>
        </authorList>
    </citation>
    <scope>NUCLEOTIDE SEQUENCE [LARGE SCALE GENOMIC DNA]</scope>
    <source>
        <strain evidence="1 2">NCTC11807</strain>
    </source>
</reference>
<dbReference type="Gene3D" id="1.20.1500.10">
    <property type="entry name" value="YheA/YmcA-like"/>
    <property type="match status" value="1"/>
</dbReference>
<dbReference type="PANTHER" id="PTHR38448:SF1">
    <property type="entry name" value="YLBF FAMILY REGULATOR"/>
    <property type="match status" value="1"/>
</dbReference>
<organism evidence="1 2">
    <name type="scientific">Staphylococcus saccharolyticus</name>
    <dbReference type="NCBI Taxonomy" id="33028"/>
    <lineage>
        <taxon>Bacteria</taxon>
        <taxon>Bacillati</taxon>
        <taxon>Bacillota</taxon>
        <taxon>Bacilli</taxon>
        <taxon>Bacillales</taxon>
        <taxon>Staphylococcaceae</taxon>
        <taxon>Staphylococcus</taxon>
    </lineage>
</organism>
<gene>
    <name evidence="1" type="primary">ymcA</name>
    <name evidence="1" type="ORF">NCTC11807_01762</name>
</gene>